<evidence type="ECO:0000313" key="2">
    <source>
        <dbReference type="EMBL" id="RFA13729.1"/>
    </source>
</evidence>
<evidence type="ECO:0000313" key="3">
    <source>
        <dbReference type="Proteomes" id="UP000256709"/>
    </source>
</evidence>
<name>A0A3E0VW69_9MICO</name>
<accession>A0A3E0VW69</accession>
<sequence length="103" mass="11286">MTIDILPAARSLDLHVLWIRPDTDLWVAQGSGEFIGMVEFVDGHFVSTDRGSRVIDSFSDLPAARQAVVNHATMLDSFANPGSRRASARRGASVSARFLRRTS</sequence>
<comment type="caution">
    <text evidence="2">The sequence shown here is derived from an EMBL/GenBank/DDBJ whole genome shotgun (WGS) entry which is preliminary data.</text>
</comment>
<protein>
    <submittedName>
        <fullName evidence="2">Uncharacterized protein</fullName>
    </submittedName>
</protein>
<dbReference type="RefSeq" id="WP_116282688.1">
    <property type="nucleotide sequence ID" value="NZ_NBXA01000017.1"/>
</dbReference>
<evidence type="ECO:0000256" key="1">
    <source>
        <dbReference type="SAM" id="MobiDB-lite"/>
    </source>
</evidence>
<gene>
    <name evidence="2" type="ORF">B7R21_07805</name>
</gene>
<dbReference type="Proteomes" id="UP000256709">
    <property type="component" value="Unassembled WGS sequence"/>
</dbReference>
<dbReference type="OrthoDB" id="5019374at2"/>
<dbReference type="AlphaFoldDB" id="A0A3E0VW69"/>
<dbReference type="EMBL" id="NBXA01000017">
    <property type="protein sequence ID" value="RFA13729.1"/>
    <property type="molecule type" value="Genomic_DNA"/>
</dbReference>
<proteinExistence type="predicted"/>
<reference evidence="2 3" key="1">
    <citation type="submission" date="2017-04" db="EMBL/GenBank/DDBJ databases">
        <title>Comparative genome analysis of Subtercola boreus.</title>
        <authorList>
            <person name="Cho Y.-J."/>
            <person name="Cho A."/>
            <person name="Kim O.-S."/>
            <person name="Lee J.-I."/>
        </authorList>
    </citation>
    <scope>NUCLEOTIDE SEQUENCE [LARGE SCALE GENOMIC DNA]</scope>
    <source>
        <strain evidence="2 3">P27444</strain>
    </source>
</reference>
<organism evidence="2 3">
    <name type="scientific">Subtercola boreus</name>
    <dbReference type="NCBI Taxonomy" id="120213"/>
    <lineage>
        <taxon>Bacteria</taxon>
        <taxon>Bacillati</taxon>
        <taxon>Actinomycetota</taxon>
        <taxon>Actinomycetes</taxon>
        <taxon>Micrococcales</taxon>
        <taxon>Microbacteriaceae</taxon>
        <taxon>Subtercola</taxon>
    </lineage>
</organism>
<feature type="region of interest" description="Disordered" evidence="1">
    <location>
        <begin position="81"/>
        <end position="103"/>
    </location>
</feature>
<feature type="compositionally biased region" description="Low complexity" evidence="1">
    <location>
        <begin position="82"/>
        <end position="97"/>
    </location>
</feature>